<protein>
    <submittedName>
        <fullName evidence="1">Uncharacterized protein</fullName>
    </submittedName>
</protein>
<sequence>MLKWVQQQRAQGPDIGVDARKRMGQKGLGRLNLEEVYPNLCGEKVENHSHYNRPGSNPDILFFDILVYCEYATTEPLSRENMTNLWSLGWSHISASKSPIGIRSLTGAVIATQKRPVRCRRVSYNERRWRYGWRTIFTEHLQLTVNPLTFRLAPVDLTTDGWPVMT</sequence>
<name>A0A7R9HL17_9NEOP</name>
<reference evidence="1" key="1">
    <citation type="submission" date="2020-11" db="EMBL/GenBank/DDBJ databases">
        <authorList>
            <person name="Tran Van P."/>
        </authorList>
    </citation>
    <scope>NUCLEOTIDE SEQUENCE</scope>
</reference>
<organism evidence="1">
    <name type="scientific">Timema monikensis</name>
    <dbReference type="NCBI Taxonomy" id="170555"/>
    <lineage>
        <taxon>Eukaryota</taxon>
        <taxon>Metazoa</taxon>
        <taxon>Ecdysozoa</taxon>
        <taxon>Arthropoda</taxon>
        <taxon>Hexapoda</taxon>
        <taxon>Insecta</taxon>
        <taxon>Pterygota</taxon>
        <taxon>Neoptera</taxon>
        <taxon>Polyneoptera</taxon>
        <taxon>Phasmatodea</taxon>
        <taxon>Timematodea</taxon>
        <taxon>Timematoidea</taxon>
        <taxon>Timematidae</taxon>
        <taxon>Timema</taxon>
    </lineage>
</organism>
<dbReference type="AlphaFoldDB" id="A0A7R9HL17"/>
<accession>A0A7R9HL17</accession>
<proteinExistence type="predicted"/>
<dbReference type="EMBL" id="OB793145">
    <property type="protein sequence ID" value="CAD7426246.1"/>
    <property type="molecule type" value="Genomic_DNA"/>
</dbReference>
<gene>
    <name evidence="1" type="ORF">TMSB3V08_LOCUS3139</name>
</gene>
<evidence type="ECO:0000313" key="1">
    <source>
        <dbReference type="EMBL" id="CAD7426246.1"/>
    </source>
</evidence>